<dbReference type="InterPro" id="IPR013249">
    <property type="entry name" value="RNA_pol_sigma70_r4_t2"/>
</dbReference>
<protein>
    <recommendedName>
        <fullName evidence="11">RNA polymerase subunit sigma-24</fullName>
    </recommendedName>
</protein>
<reference evidence="9 10" key="1">
    <citation type="submission" date="2015-12" db="EMBL/GenBank/DDBJ databases">
        <authorList>
            <person name="Shamseldin A."/>
            <person name="Moawad H."/>
            <person name="Abd El-Rahim W.M."/>
            <person name="Sadowsky M.J."/>
        </authorList>
    </citation>
    <scope>NUCLEOTIDE SEQUENCE [LARGE SCALE GENOMIC DNA]</scope>
    <source>
        <strain evidence="9 10">DG5B</strain>
    </source>
</reference>
<evidence type="ECO:0000256" key="2">
    <source>
        <dbReference type="ARBA" id="ARBA00023015"/>
    </source>
</evidence>
<dbReference type="SUPFAM" id="SSF88946">
    <property type="entry name" value="Sigma2 domain of RNA polymerase sigma factors"/>
    <property type="match status" value="1"/>
</dbReference>
<comment type="similarity">
    <text evidence="1">Belongs to the sigma-70 factor family. ECF subfamily.</text>
</comment>
<dbReference type="RefSeq" id="WP_071885938.1">
    <property type="nucleotide sequence ID" value="NZ_CP013909.1"/>
</dbReference>
<feature type="region of interest" description="Disordered" evidence="6">
    <location>
        <begin position="108"/>
        <end position="133"/>
    </location>
</feature>
<evidence type="ECO:0000256" key="3">
    <source>
        <dbReference type="ARBA" id="ARBA00023082"/>
    </source>
</evidence>
<name>A0A0U4CSK0_9BACT</name>
<keyword evidence="4" id="KW-0238">DNA-binding</keyword>
<sequence length="227" mass="25560">MKTDAPTSTPSRAHPAAGAPTDAELIARILAGQKDCFELIIRRYNGALYKVGRSYGLAHATVQDLMQDTYVAAYQALGKFEARATLKTWLIRIMLNHCYQWSRKAAHQPQPAAAMPPTNEAPDTPQSPSTDGQQEILNRELGTVLEHCIQALPPDYRMVFVLRELEGLSSQETAQAIDITETNVNARLSRAKVQLRKQLESWYPRASVYEFNLIYCDEMVARVFRHI</sequence>
<feature type="domain" description="RNA polymerase sigma factor 70 region 4 type 2" evidence="8">
    <location>
        <begin position="145"/>
        <end position="195"/>
    </location>
</feature>
<feature type="compositionally biased region" description="Polar residues" evidence="6">
    <location>
        <begin position="124"/>
        <end position="133"/>
    </location>
</feature>
<dbReference type="PANTHER" id="PTHR43133">
    <property type="entry name" value="RNA POLYMERASE ECF-TYPE SIGMA FACTO"/>
    <property type="match status" value="1"/>
</dbReference>
<evidence type="ECO:0000256" key="6">
    <source>
        <dbReference type="SAM" id="MobiDB-lite"/>
    </source>
</evidence>
<evidence type="ECO:0000313" key="10">
    <source>
        <dbReference type="Proteomes" id="UP000059542"/>
    </source>
</evidence>
<dbReference type="SUPFAM" id="SSF88659">
    <property type="entry name" value="Sigma3 and sigma4 domains of RNA polymerase sigma factors"/>
    <property type="match status" value="1"/>
</dbReference>
<proteinExistence type="inferred from homology"/>
<dbReference type="Proteomes" id="UP000059542">
    <property type="component" value="Chromosome"/>
</dbReference>
<dbReference type="InterPro" id="IPR013325">
    <property type="entry name" value="RNA_pol_sigma_r2"/>
</dbReference>
<evidence type="ECO:0000256" key="1">
    <source>
        <dbReference type="ARBA" id="ARBA00010641"/>
    </source>
</evidence>
<dbReference type="InterPro" id="IPR014284">
    <property type="entry name" value="RNA_pol_sigma-70_dom"/>
</dbReference>
<accession>A0A0U4CSK0</accession>
<dbReference type="InterPro" id="IPR039425">
    <property type="entry name" value="RNA_pol_sigma-70-like"/>
</dbReference>
<dbReference type="NCBIfam" id="TIGR02937">
    <property type="entry name" value="sigma70-ECF"/>
    <property type="match status" value="1"/>
</dbReference>
<dbReference type="AlphaFoldDB" id="A0A0U4CSK0"/>
<dbReference type="Gene3D" id="1.10.1740.10">
    <property type="match status" value="1"/>
</dbReference>
<gene>
    <name evidence="9" type="ORF">AUC43_15490</name>
</gene>
<dbReference type="Pfam" id="PF08281">
    <property type="entry name" value="Sigma70_r4_2"/>
    <property type="match status" value="1"/>
</dbReference>
<dbReference type="GO" id="GO:0006352">
    <property type="term" value="P:DNA-templated transcription initiation"/>
    <property type="evidence" value="ECO:0007669"/>
    <property type="project" value="InterPro"/>
</dbReference>
<dbReference type="GO" id="GO:0016987">
    <property type="term" value="F:sigma factor activity"/>
    <property type="evidence" value="ECO:0007669"/>
    <property type="project" value="UniProtKB-KW"/>
</dbReference>
<feature type="compositionally biased region" description="Low complexity" evidence="6">
    <location>
        <begin position="108"/>
        <end position="117"/>
    </location>
</feature>
<keyword evidence="2" id="KW-0805">Transcription regulation</keyword>
<dbReference type="OrthoDB" id="1493925at2"/>
<evidence type="ECO:0000256" key="5">
    <source>
        <dbReference type="ARBA" id="ARBA00023163"/>
    </source>
</evidence>
<dbReference type="Pfam" id="PF04542">
    <property type="entry name" value="Sigma70_r2"/>
    <property type="match status" value="1"/>
</dbReference>
<dbReference type="Gene3D" id="1.10.10.10">
    <property type="entry name" value="Winged helix-like DNA-binding domain superfamily/Winged helix DNA-binding domain"/>
    <property type="match status" value="1"/>
</dbReference>
<evidence type="ECO:0000259" key="7">
    <source>
        <dbReference type="Pfam" id="PF04542"/>
    </source>
</evidence>
<keyword evidence="3" id="KW-0731">Sigma factor</keyword>
<evidence type="ECO:0000256" key="4">
    <source>
        <dbReference type="ARBA" id="ARBA00023125"/>
    </source>
</evidence>
<feature type="domain" description="RNA polymerase sigma-70 region 2" evidence="7">
    <location>
        <begin position="41"/>
        <end position="106"/>
    </location>
</feature>
<dbReference type="EMBL" id="CP013909">
    <property type="protein sequence ID" value="ALW86366.1"/>
    <property type="molecule type" value="Genomic_DNA"/>
</dbReference>
<keyword evidence="10" id="KW-1185">Reference proteome</keyword>
<dbReference type="InterPro" id="IPR013324">
    <property type="entry name" value="RNA_pol_sigma_r3/r4-like"/>
</dbReference>
<dbReference type="STRING" id="1411621.AUC43_15490"/>
<dbReference type="InterPro" id="IPR036388">
    <property type="entry name" value="WH-like_DNA-bd_sf"/>
</dbReference>
<evidence type="ECO:0000313" key="9">
    <source>
        <dbReference type="EMBL" id="ALW86366.1"/>
    </source>
</evidence>
<dbReference type="PANTHER" id="PTHR43133:SF8">
    <property type="entry name" value="RNA POLYMERASE SIGMA FACTOR HI_1459-RELATED"/>
    <property type="match status" value="1"/>
</dbReference>
<keyword evidence="5" id="KW-0804">Transcription</keyword>
<evidence type="ECO:0000259" key="8">
    <source>
        <dbReference type="Pfam" id="PF08281"/>
    </source>
</evidence>
<dbReference type="GO" id="GO:0003677">
    <property type="term" value="F:DNA binding"/>
    <property type="evidence" value="ECO:0007669"/>
    <property type="project" value="UniProtKB-KW"/>
</dbReference>
<dbReference type="CDD" id="cd06171">
    <property type="entry name" value="Sigma70_r4"/>
    <property type="match status" value="1"/>
</dbReference>
<dbReference type="KEGG" id="hyg:AUC43_15490"/>
<organism evidence="9 10">
    <name type="scientific">Hymenobacter sedentarius</name>
    <dbReference type="NCBI Taxonomy" id="1411621"/>
    <lineage>
        <taxon>Bacteria</taxon>
        <taxon>Pseudomonadati</taxon>
        <taxon>Bacteroidota</taxon>
        <taxon>Cytophagia</taxon>
        <taxon>Cytophagales</taxon>
        <taxon>Hymenobacteraceae</taxon>
        <taxon>Hymenobacter</taxon>
    </lineage>
</organism>
<evidence type="ECO:0008006" key="11">
    <source>
        <dbReference type="Google" id="ProtNLM"/>
    </source>
</evidence>
<dbReference type="InterPro" id="IPR007627">
    <property type="entry name" value="RNA_pol_sigma70_r2"/>
</dbReference>